<dbReference type="InterPro" id="IPR011051">
    <property type="entry name" value="RmlC_Cupin_sf"/>
</dbReference>
<dbReference type="KEGG" id="hvn:EI420_13540"/>
<dbReference type="CDD" id="cd00438">
    <property type="entry name" value="cupin_RmlC"/>
    <property type="match status" value="1"/>
</dbReference>
<dbReference type="Pfam" id="PF00908">
    <property type="entry name" value="dTDP_sugar_isom"/>
    <property type="match status" value="1"/>
</dbReference>
<evidence type="ECO:0000256" key="1">
    <source>
        <dbReference type="ARBA" id="ARBA00001298"/>
    </source>
</evidence>
<dbReference type="NCBIfam" id="TIGR01221">
    <property type="entry name" value="rmlC"/>
    <property type="match status" value="1"/>
</dbReference>
<dbReference type="GO" id="GO:0000271">
    <property type="term" value="P:polysaccharide biosynthetic process"/>
    <property type="evidence" value="ECO:0007669"/>
    <property type="project" value="TreeGrafter"/>
</dbReference>
<feature type="site" description="Participates in a stacking interaction with the thymidine ring of dTDP-4-oxo-6-deoxyglucose" evidence="6">
    <location>
        <position position="136"/>
    </location>
</feature>
<comment type="pathway">
    <text evidence="7">Carbohydrate biosynthesis; dTDP-L-rhamnose biosynthesis.</text>
</comment>
<dbReference type="GO" id="GO:0008830">
    <property type="term" value="F:dTDP-4-dehydrorhamnose 3,5-epimerase activity"/>
    <property type="evidence" value="ECO:0007669"/>
    <property type="project" value="UniProtKB-UniRule"/>
</dbReference>
<comment type="subunit">
    <text evidence="7">Homodimer.</text>
</comment>
<proteinExistence type="inferred from homology"/>
<dbReference type="EMBL" id="CP066539">
    <property type="protein sequence ID" value="QRL02101.1"/>
    <property type="molecule type" value="Genomic_DNA"/>
</dbReference>
<dbReference type="AlphaFoldDB" id="A0AAP9ZB47"/>
<dbReference type="EMBL" id="QDKN01000002">
    <property type="protein sequence ID" value="NPT30045.1"/>
    <property type="molecule type" value="Genomic_DNA"/>
</dbReference>
<dbReference type="Gene3D" id="2.60.120.10">
    <property type="entry name" value="Jelly Rolls"/>
    <property type="match status" value="1"/>
</dbReference>
<reference evidence="9" key="2">
    <citation type="submission" date="2020-12" db="EMBL/GenBank/DDBJ databases">
        <title>Genome reconstruction of Halomonas venusta strain DSM 4743.</title>
        <authorList>
            <person name="Aguirre-Garrido J.F."/>
            <person name="Hernandez-Soto L.M."/>
            <person name="Martinez-Abarca F."/>
        </authorList>
    </citation>
    <scope>NUCLEOTIDE SEQUENCE</scope>
    <source>
        <strain evidence="9">4743</strain>
    </source>
</reference>
<comment type="similarity">
    <text evidence="7">Belongs to the dTDP-4-dehydrorhamnose 3,5-epimerase family.</text>
</comment>
<evidence type="ECO:0000313" key="8">
    <source>
        <dbReference type="EMBL" id="NPT30045.1"/>
    </source>
</evidence>
<evidence type="ECO:0000256" key="4">
    <source>
        <dbReference type="ARBA" id="ARBA00019595"/>
    </source>
</evidence>
<evidence type="ECO:0000313" key="9">
    <source>
        <dbReference type="EMBL" id="QRL02101.1"/>
    </source>
</evidence>
<dbReference type="PANTHER" id="PTHR21047">
    <property type="entry name" value="DTDP-6-DEOXY-D-GLUCOSE-3,5 EPIMERASE"/>
    <property type="match status" value="1"/>
</dbReference>
<feature type="active site" description="Proton acceptor" evidence="5">
    <location>
        <position position="61"/>
    </location>
</feature>
<protein>
    <recommendedName>
        <fullName evidence="4 7">dTDP-4-dehydrorhamnose 3,5-epimerase</fullName>
        <ecNumber evidence="3 7">5.1.3.13</ecNumber>
    </recommendedName>
    <alternativeName>
        <fullName evidence="7">Thymidine diphospho-4-keto-rhamnose 3,5-epimerase</fullName>
    </alternativeName>
</protein>
<name>A0AAP9ZB47_9GAMM</name>
<gene>
    <name evidence="9" type="primary">rfbC</name>
    <name evidence="8" type="ORF">DDR56_05580</name>
    <name evidence="9" type="ORF">JDS37_12335</name>
</gene>
<dbReference type="GO" id="GO:0019305">
    <property type="term" value="P:dTDP-rhamnose biosynthetic process"/>
    <property type="evidence" value="ECO:0007669"/>
    <property type="project" value="UniProtKB-UniRule"/>
</dbReference>
<evidence type="ECO:0000313" key="11">
    <source>
        <dbReference type="Proteomes" id="UP001318401"/>
    </source>
</evidence>
<dbReference type="EC" id="5.1.3.13" evidence="3 7"/>
<accession>A0AAP9ZB47</accession>
<comment type="catalytic activity">
    <reaction evidence="1 7">
        <text>dTDP-4-dehydro-6-deoxy-alpha-D-glucose = dTDP-4-dehydro-beta-L-rhamnose</text>
        <dbReference type="Rhea" id="RHEA:16969"/>
        <dbReference type="ChEBI" id="CHEBI:57649"/>
        <dbReference type="ChEBI" id="CHEBI:62830"/>
        <dbReference type="EC" id="5.1.3.13"/>
    </reaction>
</comment>
<dbReference type="SUPFAM" id="SSF51182">
    <property type="entry name" value="RmlC-like cupins"/>
    <property type="match status" value="1"/>
</dbReference>
<evidence type="ECO:0000256" key="7">
    <source>
        <dbReference type="RuleBase" id="RU364069"/>
    </source>
</evidence>
<comment type="function">
    <text evidence="2 7">Catalyzes the epimerization of the C3' and C5'positions of dTDP-6-deoxy-D-xylo-4-hexulose, forming dTDP-6-deoxy-L-lyxo-4-hexulose.</text>
</comment>
<dbReference type="Proteomes" id="UP001318401">
    <property type="component" value="Unassembled WGS sequence"/>
</dbReference>
<evidence type="ECO:0000256" key="6">
    <source>
        <dbReference type="PIRSR" id="PIRSR600888-3"/>
    </source>
</evidence>
<sequence>MQYEKLAIPDVVLITPQVFGDERGFFMETFRQNEFEDHCGHYTFVQDNHSKSTHGILRGLHYQHQQPQGKLVRVTQGEVFDVAVDMRQSSPTYGQWVGATLSEQNKQMLWVPPGFAHGFYVTSETAEFQYKCTDYYAPGDEVSILWNDPQLAIQWPTQGQKPRLSAKDEQGLAFKAAPAFD</sequence>
<dbReference type="GO" id="GO:0005829">
    <property type="term" value="C:cytosol"/>
    <property type="evidence" value="ECO:0007669"/>
    <property type="project" value="TreeGrafter"/>
</dbReference>
<dbReference type="Proteomes" id="UP000663479">
    <property type="component" value="Chromosome"/>
</dbReference>
<evidence type="ECO:0000256" key="5">
    <source>
        <dbReference type="PIRSR" id="PIRSR600888-1"/>
    </source>
</evidence>
<evidence type="ECO:0000313" key="10">
    <source>
        <dbReference type="Proteomes" id="UP000663479"/>
    </source>
</evidence>
<keyword evidence="7 9" id="KW-0413">Isomerase</keyword>
<dbReference type="PANTHER" id="PTHR21047:SF2">
    <property type="entry name" value="THYMIDINE DIPHOSPHO-4-KETO-RHAMNOSE 3,5-EPIMERASE"/>
    <property type="match status" value="1"/>
</dbReference>
<dbReference type="InterPro" id="IPR014710">
    <property type="entry name" value="RmlC-like_jellyroll"/>
</dbReference>
<dbReference type="InterPro" id="IPR000888">
    <property type="entry name" value="RmlC-like"/>
</dbReference>
<evidence type="ECO:0000256" key="2">
    <source>
        <dbReference type="ARBA" id="ARBA00001997"/>
    </source>
</evidence>
<organism evidence="9 10">
    <name type="scientific">Vreelandella venusta</name>
    <dbReference type="NCBI Taxonomy" id="44935"/>
    <lineage>
        <taxon>Bacteria</taxon>
        <taxon>Pseudomonadati</taxon>
        <taxon>Pseudomonadota</taxon>
        <taxon>Gammaproteobacteria</taxon>
        <taxon>Oceanospirillales</taxon>
        <taxon>Halomonadaceae</taxon>
        <taxon>Vreelandella</taxon>
    </lineage>
</organism>
<dbReference type="RefSeq" id="WP_125749856.1">
    <property type="nucleotide sequence ID" value="NZ_BJUL01000044.1"/>
</dbReference>
<keyword evidence="11" id="KW-1185">Reference proteome</keyword>
<feature type="active site" description="Proton donor" evidence="5">
    <location>
        <position position="130"/>
    </location>
</feature>
<reference evidence="8 11" key="1">
    <citation type="submission" date="2018-04" db="EMBL/GenBank/DDBJ databases">
        <authorList>
            <person name="Li G."/>
            <person name="Du W."/>
            <person name="Bai Y."/>
        </authorList>
    </citation>
    <scope>NUCLEOTIDE SEQUENCE [LARGE SCALE GENOMIC DNA]</scope>
    <source>
        <strain evidence="8 11">YYYZ-3</strain>
    </source>
</reference>
<evidence type="ECO:0000256" key="3">
    <source>
        <dbReference type="ARBA" id="ARBA00012098"/>
    </source>
</evidence>